<evidence type="ECO:0000313" key="13">
    <source>
        <dbReference type="EMBL" id="OGZ26832.1"/>
    </source>
</evidence>
<reference evidence="13 14" key="1">
    <citation type="journal article" date="2016" name="Nat. Commun.">
        <title>Thousands of microbial genomes shed light on interconnected biogeochemical processes in an aquifer system.</title>
        <authorList>
            <person name="Anantharaman K."/>
            <person name="Brown C.T."/>
            <person name="Hug L.A."/>
            <person name="Sharon I."/>
            <person name="Castelle C.J."/>
            <person name="Probst A.J."/>
            <person name="Thomas B.C."/>
            <person name="Singh A."/>
            <person name="Wilkins M.J."/>
            <person name="Karaoz U."/>
            <person name="Brodie E.L."/>
            <person name="Williams K.H."/>
            <person name="Hubbard S.S."/>
            <person name="Banfield J.F."/>
        </authorList>
    </citation>
    <scope>NUCLEOTIDE SEQUENCE [LARGE SCALE GENOMIC DNA]</scope>
</reference>
<evidence type="ECO:0000313" key="14">
    <source>
        <dbReference type="Proteomes" id="UP000177740"/>
    </source>
</evidence>
<dbReference type="GO" id="GO:0051301">
    <property type="term" value="P:cell division"/>
    <property type="evidence" value="ECO:0007669"/>
    <property type="project" value="UniProtKB-KW"/>
</dbReference>
<dbReference type="Proteomes" id="UP000177740">
    <property type="component" value="Unassembled WGS sequence"/>
</dbReference>
<comment type="function">
    <text evidence="10">Cell wall formation. Catalyzes the transfer of a GlcNAc subunit on undecaprenyl-pyrophosphoryl-MurNAc-pentapeptide (lipid intermediate I) to form undecaprenyl-pyrophosphoryl-MurNAc-(pentapeptide)GlcNAc (lipid intermediate II).</text>
</comment>
<dbReference type="GO" id="GO:0008360">
    <property type="term" value="P:regulation of cell shape"/>
    <property type="evidence" value="ECO:0007669"/>
    <property type="project" value="UniProtKB-KW"/>
</dbReference>
<keyword evidence="5 10" id="KW-0133">Cell shape</keyword>
<dbReference type="GO" id="GO:0051991">
    <property type="term" value="F:UDP-N-acetyl-D-glucosamine:N-acetylmuramoyl-L-alanyl-D-glutamyl-meso-2,6-diaminopimelyl-D-alanyl-D-alanine-diphosphoundecaprenol 4-beta-N-acetylglucosaminlytransferase activity"/>
    <property type="evidence" value="ECO:0007669"/>
    <property type="project" value="RHEA"/>
</dbReference>
<sequence>MKILFTGGGTAGHIYPLIAIYREIVKNYPYSGFEFFYLGPKDNFAKDILGQEGIRVKTAMAGKIRRYFSLWNIIDFLKFPIGILQAFYHIFVLSPDVIFSKGGYGCIPVVIAGWILRVPIFMHESDIIPGLANKITSKFSLEVFISFSINDTEYFLPQKMLSVGNPIRLELLSGSEDKAEEVFSLTGEKPVILILGGSQGAQSVNDKILSILPKMLQSFEIIHQTGRGNFEQVKKESNVILPPVLKKYYHPIDFLATEYLAHAMKSARMVISRAGSGSIFEIAALGKPSILVPLKNSAQDHQTRNAYAFSQKGACMVIEEENFRPHFILERIKYLFDRPEKLEEMGQKAKEFSRPNAAKIIAEYLVTYLNQ</sequence>
<dbReference type="EC" id="2.4.1.227" evidence="10"/>
<dbReference type="Pfam" id="PF03033">
    <property type="entry name" value="Glyco_transf_28"/>
    <property type="match status" value="1"/>
</dbReference>
<dbReference type="PANTHER" id="PTHR21015">
    <property type="entry name" value="UDP-N-ACETYLGLUCOSAMINE--N-ACETYLMURAMYL-(PENTAPEPTIDE) PYROPHOSPHORYL-UNDECAPRENOL N-ACETYLGLUCOSAMINE TRANSFERASE 1"/>
    <property type="match status" value="1"/>
</dbReference>
<protein>
    <recommendedName>
        <fullName evidence="10">UDP-N-acetylglucosamine--N-acetylmuramyl-(pentapeptide) pyrophosphoryl-undecaprenol N-acetylglucosamine transferase</fullName>
        <ecNumber evidence="10">2.4.1.227</ecNumber>
    </recommendedName>
    <alternativeName>
        <fullName evidence="10">Undecaprenyl-PP-MurNAc-pentapeptide-UDPGlcNAc GlcNAc transferase</fullName>
    </alternativeName>
</protein>
<evidence type="ECO:0000259" key="11">
    <source>
        <dbReference type="Pfam" id="PF03033"/>
    </source>
</evidence>
<feature type="domain" description="Glycosyltransferase family 28 N-terminal" evidence="11">
    <location>
        <begin position="3"/>
        <end position="144"/>
    </location>
</feature>
<comment type="caution">
    <text evidence="13">The sequence shown here is derived from an EMBL/GenBank/DDBJ whole genome shotgun (WGS) entry which is preliminary data.</text>
</comment>
<evidence type="ECO:0000256" key="2">
    <source>
        <dbReference type="ARBA" id="ARBA00022618"/>
    </source>
</evidence>
<keyword evidence="1 10" id="KW-1003">Cell membrane</keyword>
<name>A0A1G2EMQ6_9BACT</name>
<keyword evidence="8 10" id="KW-0131">Cell cycle</keyword>
<dbReference type="GO" id="GO:0005886">
    <property type="term" value="C:plasma membrane"/>
    <property type="evidence" value="ECO:0007669"/>
    <property type="project" value="UniProtKB-SubCell"/>
</dbReference>
<accession>A0A1G2EMQ6</accession>
<feature type="binding site" evidence="10">
    <location>
        <position position="302"/>
    </location>
    <ligand>
        <name>UDP-N-acetyl-alpha-D-glucosamine</name>
        <dbReference type="ChEBI" id="CHEBI:57705"/>
    </ligand>
</feature>
<evidence type="ECO:0000256" key="8">
    <source>
        <dbReference type="ARBA" id="ARBA00023306"/>
    </source>
</evidence>
<feature type="binding site" evidence="10">
    <location>
        <position position="198"/>
    </location>
    <ligand>
        <name>UDP-N-acetyl-alpha-D-glucosamine</name>
        <dbReference type="ChEBI" id="CHEBI:57705"/>
    </ligand>
</feature>
<dbReference type="CDD" id="cd03785">
    <property type="entry name" value="GT28_MurG"/>
    <property type="match status" value="1"/>
</dbReference>
<dbReference type="HAMAP" id="MF_00033">
    <property type="entry name" value="MurG"/>
    <property type="match status" value="1"/>
</dbReference>
<comment type="caution">
    <text evidence="10">Lacks conserved residue(s) required for the propagation of feature annotation.</text>
</comment>
<proteinExistence type="inferred from homology"/>
<feature type="binding site" evidence="10">
    <location>
        <begin position="10"/>
        <end position="12"/>
    </location>
    <ligand>
        <name>UDP-N-acetyl-alpha-D-glucosamine</name>
        <dbReference type="ChEBI" id="CHEBI:57705"/>
    </ligand>
</feature>
<dbReference type="SUPFAM" id="SSF53756">
    <property type="entry name" value="UDP-Glycosyltransferase/glycogen phosphorylase"/>
    <property type="match status" value="1"/>
</dbReference>
<comment type="pathway">
    <text evidence="10">Cell wall biogenesis; peptidoglycan biosynthesis.</text>
</comment>
<keyword evidence="4 10" id="KW-0808">Transferase</keyword>
<comment type="catalytic activity">
    <reaction evidence="10">
        <text>di-trans,octa-cis-undecaprenyl diphospho-N-acetyl-alpha-D-muramoyl-L-alanyl-D-glutamyl-meso-2,6-diaminopimeloyl-D-alanyl-D-alanine + UDP-N-acetyl-alpha-D-glucosamine = di-trans,octa-cis-undecaprenyl diphospho-[N-acetyl-alpha-D-glucosaminyl-(1-&gt;4)]-N-acetyl-alpha-D-muramoyl-L-alanyl-D-glutamyl-meso-2,6-diaminopimeloyl-D-alanyl-D-alanine + UDP + H(+)</text>
        <dbReference type="Rhea" id="RHEA:31227"/>
        <dbReference type="ChEBI" id="CHEBI:15378"/>
        <dbReference type="ChEBI" id="CHEBI:57705"/>
        <dbReference type="ChEBI" id="CHEBI:58223"/>
        <dbReference type="ChEBI" id="CHEBI:61387"/>
        <dbReference type="ChEBI" id="CHEBI:61388"/>
        <dbReference type="EC" id="2.4.1.227"/>
    </reaction>
</comment>
<keyword evidence="9 10" id="KW-0961">Cell wall biogenesis/degradation</keyword>
<dbReference type="Gene3D" id="3.40.50.2000">
    <property type="entry name" value="Glycogen Phosphorylase B"/>
    <property type="match status" value="2"/>
</dbReference>
<evidence type="ECO:0000256" key="4">
    <source>
        <dbReference type="ARBA" id="ARBA00022679"/>
    </source>
</evidence>
<dbReference type="NCBIfam" id="TIGR01133">
    <property type="entry name" value="murG"/>
    <property type="match status" value="1"/>
</dbReference>
<gene>
    <name evidence="10" type="primary">murG</name>
    <name evidence="13" type="ORF">A2365_01385</name>
</gene>
<evidence type="ECO:0000256" key="1">
    <source>
        <dbReference type="ARBA" id="ARBA00022475"/>
    </source>
</evidence>
<evidence type="ECO:0000256" key="7">
    <source>
        <dbReference type="ARBA" id="ARBA00023136"/>
    </source>
</evidence>
<dbReference type="AlphaFoldDB" id="A0A1G2EMQ6"/>
<keyword evidence="7 10" id="KW-0472">Membrane</keyword>
<evidence type="ECO:0000256" key="9">
    <source>
        <dbReference type="ARBA" id="ARBA00023316"/>
    </source>
</evidence>
<dbReference type="InterPro" id="IPR007235">
    <property type="entry name" value="Glyco_trans_28_C"/>
</dbReference>
<evidence type="ECO:0000259" key="12">
    <source>
        <dbReference type="Pfam" id="PF04101"/>
    </source>
</evidence>
<evidence type="ECO:0000256" key="3">
    <source>
        <dbReference type="ARBA" id="ARBA00022676"/>
    </source>
</evidence>
<dbReference type="InterPro" id="IPR006009">
    <property type="entry name" value="GlcNAc_MurG"/>
</dbReference>
<evidence type="ECO:0000256" key="6">
    <source>
        <dbReference type="ARBA" id="ARBA00022984"/>
    </source>
</evidence>
<dbReference type="EMBL" id="MHMM01000015">
    <property type="protein sequence ID" value="OGZ26832.1"/>
    <property type="molecule type" value="Genomic_DNA"/>
</dbReference>
<evidence type="ECO:0000256" key="5">
    <source>
        <dbReference type="ARBA" id="ARBA00022960"/>
    </source>
</evidence>
<keyword evidence="6 10" id="KW-0573">Peptidoglycan synthesis</keyword>
<dbReference type="InterPro" id="IPR004276">
    <property type="entry name" value="GlycoTrans_28_N"/>
</dbReference>
<organism evidence="13 14">
    <name type="scientific">Candidatus Nealsonbacteria bacterium RIFOXYB1_FULL_40_15</name>
    <dbReference type="NCBI Taxonomy" id="1801677"/>
    <lineage>
        <taxon>Bacteria</taxon>
        <taxon>Candidatus Nealsoniibacteriota</taxon>
    </lineage>
</organism>
<dbReference type="Pfam" id="PF04101">
    <property type="entry name" value="Glyco_tran_28_C"/>
    <property type="match status" value="1"/>
</dbReference>
<feature type="binding site" evidence="10">
    <location>
        <position position="168"/>
    </location>
    <ligand>
        <name>UDP-N-acetyl-alpha-D-glucosamine</name>
        <dbReference type="ChEBI" id="CHEBI:57705"/>
    </ligand>
</feature>
<dbReference type="GO" id="GO:0009252">
    <property type="term" value="P:peptidoglycan biosynthetic process"/>
    <property type="evidence" value="ECO:0007669"/>
    <property type="project" value="UniProtKB-UniRule"/>
</dbReference>
<keyword evidence="3 10" id="KW-0328">Glycosyltransferase</keyword>
<keyword evidence="2 10" id="KW-0132">Cell division</keyword>
<dbReference type="STRING" id="1801677.A2365_01385"/>
<evidence type="ECO:0000256" key="10">
    <source>
        <dbReference type="HAMAP-Rule" id="MF_00033"/>
    </source>
</evidence>
<dbReference type="GO" id="GO:0005975">
    <property type="term" value="P:carbohydrate metabolic process"/>
    <property type="evidence" value="ECO:0007669"/>
    <property type="project" value="InterPro"/>
</dbReference>
<comment type="similarity">
    <text evidence="10">Belongs to the glycosyltransferase 28 family. MurG subfamily.</text>
</comment>
<comment type="subcellular location">
    <subcellularLocation>
        <location evidence="10">Cell membrane</location>
        <topology evidence="10">Peripheral membrane protein</topology>
        <orientation evidence="10">Cytoplasmic side</orientation>
    </subcellularLocation>
</comment>
<dbReference type="PANTHER" id="PTHR21015:SF27">
    <property type="entry name" value="UDP-N-ACETYLGLUCOSAMINE--N-ACETYLMURAMYL-(PENTAPEPTIDE) PYROPHOSPHORYL-UNDECAPRENOL N-ACETYLGLUCOSAMINE TRANSFERASE"/>
    <property type="match status" value="1"/>
</dbReference>
<dbReference type="GO" id="GO:0050511">
    <property type="term" value="F:undecaprenyldiphospho-muramoylpentapeptide beta-N-acetylglucosaminyltransferase activity"/>
    <property type="evidence" value="ECO:0007669"/>
    <property type="project" value="UniProtKB-UniRule"/>
</dbReference>
<dbReference type="GO" id="GO:0071555">
    <property type="term" value="P:cell wall organization"/>
    <property type="evidence" value="ECO:0007669"/>
    <property type="project" value="UniProtKB-KW"/>
</dbReference>
<feature type="domain" description="Glycosyl transferase family 28 C-terminal" evidence="12">
    <location>
        <begin position="191"/>
        <end position="359"/>
    </location>
</feature>
<dbReference type="UniPathway" id="UPA00219"/>